<evidence type="ECO:0000313" key="3">
    <source>
        <dbReference type="Proteomes" id="UP001139646"/>
    </source>
</evidence>
<name>A0ABS9WYG7_9GAMM</name>
<organism evidence="2 3">
    <name type="scientific">Colwellia maritima</name>
    <dbReference type="NCBI Taxonomy" id="2912588"/>
    <lineage>
        <taxon>Bacteria</taxon>
        <taxon>Pseudomonadati</taxon>
        <taxon>Pseudomonadota</taxon>
        <taxon>Gammaproteobacteria</taxon>
        <taxon>Alteromonadales</taxon>
        <taxon>Colwelliaceae</taxon>
        <taxon>Colwellia</taxon>
    </lineage>
</organism>
<sequence>MLQRILFNGQGAYLPKAAVKPTVAILMKSAEGTGKGTLYKLLKKMLGLNANQVNGHYQLTGRFNSVIAGKLLIFGDEVDLTSKVVFDKVKGIISEPTISLELKGIDAEPVPNFARFIFAGNHSQILRAGTRERRFLVLEPSSKRVDDKKYFSELNALIDGDGAAYFLEYLLNIDITLFEPYKAPATKGLIEEKLSSLPPILSFFMMSYTNQNHFMKRLGFSLTT</sequence>
<dbReference type="Pfam" id="PF19263">
    <property type="entry name" value="DUF5906"/>
    <property type="match status" value="1"/>
</dbReference>
<keyword evidence="3" id="KW-1185">Reference proteome</keyword>
<protein>
    <submittedName>
        <fullName evidence="2">DUF5906 domain-containing protein</fullName>
    </submittedName>
</protein>
<dbReference type="Gene3D" id="3.40.50.300">
    <property type="entry name" value="P-loop containing nucleotide triphosphate hydrolases"/>
    <property type="match status" value="1"/>
</dbReference>
<accession>A0ABS9WYG7</accession>
<evidence type="ECO:0000259" key="1">
    <source>
        <dbReference type="Pfam" id="PF19263"/>
    </source>
</evidence>
<dbReference type="SUPFAM" id="SSF52540">
    <property type="entry name" value="P-loop containing nucleoside triphosphate hydrolases"/>
    <property type="match status" value="1"/>
</dbReference>
<evidence type="ECO:0000313" key="2">
    <source>
        <dbReference type="EMBL" id="MCI2283011.1"/>
    </source>
</evidence>
<dbReference type="EMBL" id="JAKKSL010000001">
    <property type="protein sequence ID" value="MCI2283011.1"/>
    <property type="molecule type" value="Genomic_DNA"/>
</dbReference>
<proteinExistence type="predicted"/>
<dbReference type="Proteomes" id="UP001139646">
    <property type="component" value="Unassembled WGS sequence"/>
</dbReference>
<reference evidence="2" key="1">
    <citation type="submission" date="2022-01" db="EMBL/GenBank/DDBJ databases">
        <title>Colwellia maritima, isolated from seawater.</title>
        <authorList>
            <person name="Kristyanto S."/>
            <person name="Jung J."/>
            <person name="Jeon C.O."/>
        </authorList>
    </citation>
    <scope>NUCLEOTIDE SEQUENCE</scope>
    <source>
        <strain evidence="2">MSW7</strain>
    </source>
</reference>
<feature type="domain" description="NrS-1 polymerase-like helicase" evidence="1">
    <location>
        <begin position="28"/>
        <end position="134"/>
    </location>
</feature>
<dbReference type="InterPro" id="IPR027417">
    <property type="entry name" value="P-loop_NTPase"/>
</dbReference>
<comment type="caution">
    <text evidence="2">The sequence shown here is derived from an EMBL/GenBank/DDBJ whole genome shotgun (WGS) entry which is preliminary data.</text>
</comment>
<dbReference type="InterPro" id="IPR045455">
    <property type="entry name" value="NrS-1_pol-like_helicase"/>
</dbReference>
<dbReference type="RefSeq" id="WP_242284149.1">
    <property type="nucleotide sequence ID" value="NZ_JAKKSL010000001.1"/>
</dbReference>
<gene>
    <name evidence="2" type="ORF">L3081_05890</name>
</gene>